<sequence length="99" mass="11531">MLFRYARKLPPNARLDLGTIRLLGRPQLRTIVLSELRYQPKRIGCANWEWRPAYEDAKKWRDFYVDQNGSPAKTPVPGIIEEVIALVKEQTKQSLVKSH</sequence>
<evidence type="ECO:0000313" key="1">
    <source>
        <dbReference type="EMBL" id="KAL0633523.1"/>
    </source>
</evidence>
<dbReference type="EMBL" id="JBBBZM010000122">
    <property type="protein sequence ID" value="KAL0633523.1"/>
    <property type="molecule type" value="Genomic_DNA"/>
</dbReference>
<protein>
    <submittedName>
        <fullName evidence="1">Uncharacterized protein</fullName>
    </submittedName>
</protein>
<reference evidence="1 2" key="1">
    <citation type="submission" date="2024-02" db="EMBL/GenBank/DDBJ databases">
        <title>Discinaceae phylogenomics.</title>
        <authorList>
            <person name="Dirks A.C."/>
            <person name="James T.Y."/>
        </authorList>
    </citation>
    <scope>NUCLEOTIDE SEQUENCE [LARGE SCALE GENOMIC DNA]</scope>
    <source>
        <strain evidence="1 2">ACD0624</strain>
    </source>
</reference>
<name>A0ABR3GC35_9PEZI</name>
<gene>
    <name evidence="1" type="ORF">Q9L58_007555</name>
</gene>
<comment type="caution">
    <text evidence="1">The sequence shown here is derived from an EMBL/GenBank/DDBJ whole genome shotgun (WGS) entry which is preliminary data.</text>
</comment>
<accession>A0ABR3GC35</accession>
<proteinExistence type="predicted"/>
<evidence type="ECO:0000313" key="2">
    <source>
        <dbReference type="Proteomes" id="UP001447188"/>
    </source>
</evidence>
<dbReference type="Proteomes" id="UP001447188">
    <property type="component" value="Unassembled WGS sequence"/>
</dbReference>
<organism evidence="1 2">
    <name type="scientific">Discina gigas</name>
    <dbReference type="NCBI Taxonomy" id="1032678"/>
    <lineage>
        <taxon>Eukaryota</taxon>
        <taxon>Fungi</taxon>
        <taxon>Dikarya</taxon>
        <taxon>Ascomycota</taxon>
        <taxon>Pezizomycotina</taxon>
        <taxon>Pezizomycetes</taxon>
        <taxon>Pezizales</taxon>
        <taxon>Discinaceae</taxon>
        <taxon>Discina</taxon>
    </lineage>
</organism>
<keyword evidence="2" id="KW-1185">Reference proteome</keyword>